<dbReference type="EMBL" id="JALGBH010000002">
    <property type="protein sequence ID" value="MCJ0743714.1"/>
    <property type="molecule type" value="Genomic_DNA"/>
</dbReference>
<organism evidence="2 3">
    <name type="scientific">Pedobacter montanisoli</name>
    <dbReference type="NCBI Taxonomy" id="2923277"/>
    <lineage>
        <taxon>Bacteria</taxon>
        <taxon>Pseudomonadati</taxon>
        <taxon>Bacteroidota</taxon>
        <taxon>Sphingobacteriia</taxon>
        <taxon>Sphingobacteriales</taxon>
        <taxon>Sphingobacteriaceae</taxon>
        <taxon>Pedobacter</taxon>
    </lineage>
</organism>
<reference evidence="2" key="1">
    <citation type="submission" date="2022-03" db="EMBL/GenBank/DDBJ databases">
        <authorList>
            <person name="Woo C.Y."/>
        </authorList>
    </citation>
    <scope>NUCLEOTIDE SEQUENCE</scope>
    <source>
        <strain evidence="2">CYS-01</strain>
    </source>
</reference>
<evidence type="ECO:0000256" key="1">
    <source>
        <dbReference type="SAM" id="MobiDB-lite"/>
    </source>
</evidence>
<sequence length="75" mass="7963">MKSIKVICAAAISLMAISCSSEHRETMMRDSSVLGDTSVIDSSGVADTAGVDSMYRNSPARSDTAKTAPRKRNQP</sequence>
<feature type="region of interest" description="Disordered" evidence="1">
    <location>
        <begin position="50"/>
        <end position="75"/>
    </location>
</feature>
<dbReference type="PROSITE" id="PS51257">
    <property type="entry name" value="PROKAR_LIPOPROTEIN"/>
    <property type="match status" value="1"/>
</dbReference>
<evidence type="ECO:0000313" key="3">
    <source>
        <dbReference type="Proteomes" id="UP001165460"/>
    </source>
</evidence>
<comment type="caution">
    <text evidence="2">The sequence shown here is derived from an EMBL/GenBank/DDBJ whole genome shotgun (WGS) entry which is preliminary data.</text>
</comment>
<dbReference type="RefSeq" id="WP_243362999.1">
    <property type="nucleotide sequence ID" value="NZ_JALGBH010000002.1"/>
</dbReference>
<proteinExistence type="predicted"/>
<keyword evidence="3" id="KW-1185">Reference proteome</keyword>
<evidence type="ECO:0000313" key="2">
    <source>
        <dbReference type="EMBL" id="MCJ0743714.1"/>
    </source>
</evidence>
<accession>A0ABS9ZZI3</accession>
<evidence type="ECO:0008006" key="4">
    <source>
        <dbReference type="Google" id="ProtNLM"/>
    </source>
</evidence>
<gene>
    <name evidence="2" type="ORF">MMF97_13410</name>
</gene>
<name>A0ABS9ZZI3_9SPHI</name>
<dbReference type="Proteomes" id="UP001165460">
    <property type="component" value="Unassembled WGS sequence"/>
</dbReference>
<protein>
    <recommendedName>
        <fullName evidence="4">Lipoprotein</fullName>
    </recommendedName>
</protein>